<dbReference type="SMART" id="SM01091">
    <property type="entry name" value="CorC_HlyC"/>
    <property type="match status" value="1"/>
</dbReference>
<feature type="transmembrane region" description="Helical" evidence="11">
    <location>
        <begin position="136"/>
        <end position="158"/>
    </location>
</feature>
<evidence type="ECO:0000256" key="4">
    <source>
        <dbReference type="ARBA" id="ARBA00022692"/>
    </source>
</evidence>
<dbReference type="GO" id="GO:0050660">
    <property type="term" value="F:flavin adenine dinucleotide binding"/>
    <property type="evidence" value="ECO:0007669"/>
    <property type="project" value="InterPro"/>
</dbReference>
<keyword evidence="7 9" id="KW-0129">CBS domain</keyword>
<dbReference type="Proteomes" id="UP000248311">
    <property type="component" value="Unassembled WGS sequence"/>
</dbReference>
<dbReference type="Pfam" id="PF00571">
    <property type="entry name" value="CBS"/>
    <property type="match status" value="2"/>
</dbReference>
<evidence type="ECO:0000256" key="5">
    <source>
        <dbReference type="ARBA" id="ARBA00022737"/>
    </source>
</evidence>
<dbReference type="PANTHER" id="PTHR22777">
    <property type="entry name" value="HEMOLYSIN-RELATED"/>
    <property type="match status" value="1"/>
</dbReference>
<dbReference type="EMBL" id="QJTE01000001">
    <property type="protein sequence ID" value="PYE86038.1"/>
    <property type="molecule type" value="Genomic_DNA"/>
</dbReference>
<dbReference type="Gene3D" id="3.10.580.10">
    <property type="entry name" value="CBS-domain"/>
    <property type="match status" value="1"/>
</dbReference>
<evidence type="ECO:0000256" key="7">
    <source>
        <dbReference type="ARBA" id="ARBA00023122"/>
    </source>
</evidence>
<dbReference type="InterPro" id="IPR016169">
    <property type="entry name" value="FAD-bd_PCMH_sub2"/>
</dbReference>
<feature type="domain" description="CNNM transmembrane" evidence="13">
    <location>
        <begin position="6"/>
        <end position="195"/>
    </location>
</feature>
<sequence>MDPSSLDVAFWLTCGAILVLLILSAFFSGSETALTAASRGKLRTAADKGSSGAVHALNITEDSERLIGSVLLGNNVVNILATSLATATLTRVFGESGVAVATLVMTLLVLIFAEVLPKTFAITNSEKVASLVARPIALVVLVFSPVVSAIQVLVRLLLRAVGVRTDPGANVLAVREEIAGALSLGQSEGVVEKEDRDRILGALDLSERTVEEIMLHRSNIEMIDAALPATDILRAVLDSPHTRLPLYREEQENIVGILHAKDLLRAMNRLMADGAVEAAELATFDIMSVAMKPYFIPETTTLDDQMREFLKRHTHFALVVDEYGALRGLITLEDILEEIVGEISDEFDEAQEEPMARTEDGAYLVDGGMSIRDINRRQDWQLPEEEANTIAGLVIHEAQLIPEEGQVFSFHGFRFEVVSKEENRIALLKLRPLDELSASGWEVR</sequence>
<dbReference type="FunFam" id="3.10.580.10:FF:000002">
    <property type="entry name" value="Magnesium/cobalt efflux protein CorC"/>
    <property type="match status" value="1"/>
</dbReference>
<protein>
    <submittedName>
        <fullName evidence="14">Mg2+/Co2+ transporter CorB</fullName>
    </submittedName>
</protein>
<evidence type="ECO:0000256" key="10">
    <source>
        <dbReference type="PROSITE-ProRule" id="PRU01193"/>
    </source>
</evidence>
<feature type="domain" description="CBS" evidence="12">
    <location>
        <begin position="214"/>
        <end position="274"/>
    </location>
</feature>
<comment type="similarity">
    <text evidence="2">Belongs to the UPF0053 family. Hemolysin C subfamily.</text>
</comment>
<evidence type="ECO:0000313" key="14">
    <source>
        <dbReference type="EMBL" id="PYE86038.1"/>
    </source>
</evidence>
<reference evidence="14 15" key="1">
    <citation type="submission" date="2018-06" db="EMBL/GenBank/DDBJ databases">
        <title>Genomic Encyclopedia of Type Strains, Phase III (KMG-III): the genomes of soil and plant-associated and newly described type strains.</title>
        <authorList>
            <person name="Whitman W."/>
        </authorList>
    </citation>
    <scope>NUCLEOTIDE SEQUENCE [LARGE SCALE GENOMIC DNA]</scope>
    <source>
        <strain evidence="14 15">CECT 9025</strain>
    </source>
</reference>
<dbReference type="Pfam" id="PF03471">
    <property type="entry name" value="CorC_HlyC"/>
    <property type="match status" value="1"/>
</dbReference>
<evidence type="ECO:0000256" key="2">
    <source>
        <dbReference type="ARBA" id="ARBA00006446"/>
    </source>
</evidence>
<dbReference type="RefSeq" id="WP_110813037.1">
    <property type="nucleotide sequence ID" value="NZ_QJTE01000001.1"/>
</dbReference>
<dbReference type="OrthoDB" id="9797674at2"/>
<dbReference type="InterPro" id="IPR005170">
    <property type="entry name" value="Transptr-assoc_dom"/>
</dbReference>
<evidence type="ECO:0000256" key="9">
    <source>
        <dbReference type="PROSITE-ProRule" id="PRU00703"/>
    </source>
</evidence>
<comment type="caution">
    <text evidence="14">The sequence shown here is derived from an EMBL/GenBank/DDBJ whole genome shotgun (WGS) entry which is preliminary data.</text>
</comment>
<dbReference type="InterPro" id="IPR000644">
    <property type="entry name" value="CBS_dom"/>
</dbReference>
<dbReference type="PROSITE" id="PS51846">
    <property type="entry name" value="CNNM"/>
    <property type="match status" value="1"/>
</dbReference>
<dbReference type="PROSITE" id="PS51371">
    <property type="entry name" value="CBS"/>
    <property type="match status" value="2"/>
</dbReference>
<dbReference type="PANTHER" id="PTHR22777:SF32">
    <property type="entry name" value="UPF0053 INNER MEMBRANE PROTEIN YFJD"/>
    <property type="match status" value="1"/>
</dbReference>
<evidence type="ECO:0000259" key="13">
    <source>
        <dbReference type="PROSITE" id="PS51846"/>
    </source>
</evidence>
<dbReference type="Gene3D" id="3.30.465.10">
    <property type="match status" value="1"/>
</dbReference>
<evidence type="ECO:0000256" key="3">
    <source>
        <dbReference type="ARBA" id="ARBA00022475"/>
    </source>
</evidence>
<name>A0A318TCK5_9RHOB</name>
<dbReference type="AlphaFoldDB" id="A0A318TCK5"/>
<dbReference type="Pfam" id="PF01595">
    <property type="entry name" value="CNNM"/>
    <property type="match status" value="1"/>
</dbReference>
<evidence type="ECO:0000313" key="15">
    <source>
        <dbReference type="Proteomes" id="UP000248311"/>
    </source>
</evidence>
<evidence type="ECO:0000259" key="12">
    <source>
        <dbReference type="PROSITE" id="PS51371"/>
    </source>
</evidence>
<evidence type="ECO:0000256" key="6">
    <source>
        <dbReference type="ARBA" id="ARBA00022989"/>
    </source>
</evidence>
<dbReference type="InterPro" id="IPR046342">
    <property type="entry name" value="CBS_dom_sf"/>
</dbReference>
<dbReference type="GO" id="GO:0005886">
    <property type="term" value="C:plasma membrane"/>
    <property type="evidence" value="ECO:0007669"/>
    <property type="project" value="UniProtKB-SubCell"/>
</dbReference>
<evidence type="ECO:0000256" key="8">
    <source>
        <dbReference type="ARBA" id="ARBA00023136"/>
    </source>
</evidence>
<accession>A0A318TCK5</accession>
<dbReference type="InterPro" id="IPR002550">
    <property type="entry name" value="CNNM"/>
</dbReference>
<comment type="subcellular location">
    <subcellularLocation>
        <location evidence="1">Cell membrane</location>
        <topology evidence="1">Multi-pass membrane protein</topology>
    </subcellularLocation>
</comment>
<evidence type="ECO:0000256" key="11">
    <source>
        <dbReference type="SAM" id="Phobius"/>
    </source>
</evidence>
<dbReference type="SUPFAM" id="SSF56176">
    <property type="entry name" value="FAD-binding/transporter-associated domain-like"/>
    <property type="match status" value="1"/>
</dbReference>
<gene>
    <name evidence="14" type="ORF">DFP88_101713</name>
</gene>
<feature type="domain" description="CBS" evidence="12">
    <location>
        <begin position="287"/>
        <end position="346"/>
    </location>
</feature>
<keyword evidence="5" id="KW-0677">Repeat</keyword>
<organism evidence="14 15">
    <name type="scientific">Pseudoroseicyclus aestuarii</name>
    <dbReference type="NCBI Taxonomy" id="1795041"/>
    <lineage>
        <taxon>Bacteria</taxon>
        <taxon>Pseudomonadati</taxon>
        <taxon>Pseudomonadota</taxon>
        <taxon>Alphaproteobacteria</taxon>
        <taxon>Rhodobacterales</taxon>
        <taxon>Paracoccaceae</taxon>
        <taxon>Pseudoroseicyclus</taxon>
    </lineage>
</organism>
<keyword evidence="4 10" id="KW-0812">Transmembrane</keyword>
<dbReference type="SUPFAM" id="SSF54631">
    <property type="entry name" value="CBS-domain pair"/>
    <property type="match status" value="1"/>
</dbReference>
<feature type="transmembrane region" description="Helical" evidence="11">
    <location>
        <begin position="98"/>
        <end position="116"/>
    </location>
</feature>
<dbReference type="CDD" id="cd04590">
    <property type="entry name" value="CBS_pair_CorC_HlyC_assoc"/>
    <property type="match status" value="1"/>
</dbReference>
<proteinExistence type="inferred from homology"/>
<feature type="transmembrane region" description="Helical" evidence="11">
    <location>
        <begin position="6"/>
        <end position="29"/>
    </location>
</feature>
<evidence type="ECO:0000256" key="1">
    <source>
        <dbReference type="ARBA" id="ARBA00004651"/>
    </source>
</evidence>
<keyword evidence="15" id="KW-1185">Reference proteome</keyword>
<keyword evidence="6 10" id="KW-1133">Transmembrane helix</keyword>
<keyword evidence="8 10" id="KW-0472">Membrane</keyword>
<dbReference type="InterPro" id="IPR036318">
    <property type="entry name" value="FAD-bd_PCMH-like_sf"/>
</dbReference>
<keyword evidence="3" id="KW-1003">Cell membrane</keyword>
<dbReference type="InterPro" id="IPR044751">
    <property type="entry name" value="Ion_transp-like_CBS"/>
</dbReference>